<proteinExistence type="predicted"/>
<organism evidence="2 3">
    <name type="scientific">Austropuccinia psidii MF-1</name>
    <dbReference type="NCBI Taxonomy" id="1389203"/>
    <lineage>
        <taxon>Eukaryota</taxon>
        <taxon>Fungi</taxon>
        <taxon>Dikarya</taxon>
        <taxon>Basidiomycota</taxon>
        <taxon>Pucciniomycotina</taxon>
        <taxon>Pucciniomycetes</taxon>
        <taxon>Pucciniales</taxon>
        <taxon>Sphaerophragmiaceae</taxon>
        <taxon>Austropuccinia</taxon>
    </lineage>
</organism>
<evidence type="ECO:0000313" key="3">
    <source>
        <dbReference type="Proteomes" id="UP000765509"/>
    </source>
</evidence>
<feature type="transmembrane region" description="Helical" evidence="1">
    <location>
        <begin position="73"/>
        <end position="93"/>
    </location>
</feature>
<keyword evidence="1" id="KW-0812">Transmembrane</keyword>
<keyword evidence="1" id="KW-0472">Membrane</keyword>
<evidence type="ECO:0000313" key="2">
    <source>
        <dbReference type="EMBL" id="MBW0494066.1"/>
    </source>
</evidence>
<sequence length="98" mass="10863">MDWVPGHVPGGKENFNACSIKVDSFSKSVRFLPCQKEDTAMDTALFSFGMTQYPPVESLRLSLVTGTQNSHQILGTTSMTFLALNLLFLQLAIHKQID</sequence>
<dbReference type="EMBL" id="AVOT02012389">
    <property type="protein sequence ID" value="MBW0494066.1"/>
    <property type="molecule type" value="Genomic_DNA"/>
</dbReference>
<evidence type="ECO:0000256" key="1">
    <source>
        <dbReference type="SAM" id="Phobius"/>
    </source>
</evidence>
<gene>
    <name evidence="2" type="ORF">O181_033781</name>
</gene>
<accession>A0A9Q3H7E5</accession>
<dbReference type="Proteomes" id="UP000765509">
    <property type="component" value="Unassembled WGS sequence"/>
</dbReference>
<keyword evidence="1" id="KW-1133">Transmembrane helix</keyword>
<protein>
    <submittedName>
        <fullName evidence="2">Uncharacterized protein</fullName>
    </submittedName>
</protein>
<keyword evidence="3" id="KW-1185">Reference proteome</keyword>
<comment type="caution">
    <text evidence="2">The sequence shown here is derived from an EMBL/GenBank/DDBJ whole genome shotgun (WGS) entry which is preliminary data.</text>
</comment>
<dbReference type="AlphaFoldDB" id="A0A9Q3H7E5"/>
<reference evidence="2" key="1">
    <citation type="submission" date="2021-03" db="EMBL/GenBank/DDBJ databases">
        <title>Draft genome sequence of rust myrtle Austropuccinia psidii MF-1, a brazilian biotype.</title>
        <authorList>
            <person name="Quecine M.C."/>
            <person name="Pachon D.M.R."/>
            <person name="Bonatelli M.L."/>
            <person name="Correr F.H."/>
            <person name="Franceschini L.M."/>
            <person name="Leite T.F."/>
            <person name="Margarido G.R.A."/>
            <person name="Almeida C.A."/>
            <person name="Ferrarezi J.A."/>
            <person name="Labate C.A."/>
        </authorList>
    </citation>
    <scope>NUCLEOTIDE SEQUENCE</scope>
    <source>
        <strain evidence="2">MF-1</strain>
    </source>
</reference>
<name>A0A9Q3H7E5_9BASI</name>